<sequence>MASINASRSSARQLVWLVTGCSSGLGQQIALAILAHDDCVIATARQLTDLEYLNTIEGGRERAYCTSLDVTNPCDRIHEQLKKAIAYFGRVDVLVNNAGFVVSGVWEEVSDAEVRQQFETNFFGTMKVTRCVLPYMRNARSGVILFMGSIAGWHGVGAGGPYSASKFAIEGAAESLSKEVSHLGIRTHVLVLGQFRTNILEESRKCGTVDLIGIQEYDAIKAEMVVRHKKTHGKQPGDPKAAAERVLDIARLENLSEKERIGLGLRVPLGSDAIDVIQLKCSKTLDSLEKWVDFAHSTDFPISEHLPSYAM</sequence>
<dbReference type="CDD" id="cd05374">
    <property type="entry name" value="17beta-HSD-like_SDR_c"/>
    <property type="match status" value="1"/>
</dbReference>
<dbReference type="Gene3D" id="3.40.50.720">
    <property type="entry name" value="NAD(P)-binding Rossmann-like Domain"/>
    <property type="match status" value="1"/>
</dbReference>
<evidence type="ECO:0000256" key="3">
    <source>
        <dbReference type="RuleBase" id="RU000363"/>
    </source>
</evidence>
<dbReference type="PRINTS" id="PR00080">
    <property type="entry name" value="SDRFAMILY"/>
</dbReference>
<comment type="similarity">
    <text evidence="1 3">Belongs to the short-chain dehydrogenases/reductases (SDR) family.</text>
</comment>
<dbReference type="RefSeq" id="XP_033382409.1">
    <property type="nucleotide sequence ID" value="XM_033533309.1"/>
</dbReference>
<dbReference type="SUPFAM" id="SSF51735">
    <property type="entry name" value="NAD(P)-binding Rossmann-fold domains"/>
    <property type="match status" value="1"/>
</dbReference>
<reference evidence="4" key="1">
    <citation type="journal article" date="2020" name="Stud. Mycol.">
        <title>101 Dothideomycetes genomes: a test case for predicting lifestyles and emergence of pathogens.</title>
        <authorList>
            <person name="Haridas S."/>
            <person name="Albert R."/>
            <person name="Binder M."/>
            <person name="Bloem J."/>
            <person name="Labutti K."/>
            <person name="Salamov A."/>
            <person name="Andreopoulos B."/>
            <person name="Baker S."/>
            <person name="Barry K."/>
            <person name="Bills G."/>
            <person name="Bluhm B."/>
            <person name="Cannon C."/>
            <person name="Castanera R."/>
            <person name="Culley D."/>
            <person name="Daum C."/>
            <person name="Ezra D."/>
            <person name="Gonzalez J."/>
            <person name="Henrissat B."/>
            <person name="Kuo A."/>
            <person name="Liang C."/>
            <person name="Lipzen A."/>
            <person name="Lutzoni F."/>
            <person name="Magnuson J."/>
            <person name="Mondo S."/>
            <person name="Nolan M."/>
            <person name="Ohm R."/>
            <person name="Pangilinan J."/>
            <person name="Park H.-J."/>
            <person name="Ramirez L."/>
            <person name="Alfaro M."/>
            <person name="Sun H."/>
            <person name="Tritt A."/>
            <person name="Yoshinaga Y."/>
            <person name="Zwiers L.-H."/>
            <person name="Turgeon B."/>
            <person name="Goodwin S."/>
            <person name="Spatafora J."/>
            <person name="Crous P."/>
            <person name="Grigoriev I."/>
        </authorList>
    </citation>
    <scope>NUCLEOTIDE SEQUENCE</scope>
    <source>
        <strain evidence="4">CBS 175.79</strain>
    </source>
</reference>
<proteinExistence type="inferred from homology"/>
<evidence type="ECO:0000313" key="4">
    <source>
        <dbReference type="EMBL" id="KAF2014070.1"/>
    </source>
</evidence>
<dbReference type="InterPro" id="IPR002347">
    <property type="entry name" value="SDR_fam"/>
</dbReference>
<dbReference type="PANTHER" id="PTHR43976">
    <property type="entry name" value="SHORT CHAIN DEHYDROGENASE"/>
    <property type="match status" value="1"/>
</dbReference>
<accession>A0A6A5XMU9</accession>
<keyword evidence="5" id="KW-1185">Reference proteome</keyword>
<protein>
    <submittedName>
        <fullName evidence="4">NAD(P)-binding protein</fullName>
    </submittedName>
</protein>
<dbReference type="EMBL" id="ML978071">
    <property type="protein sequence ID" value="KAF2014070.1"/>
    <property type="molecule type" value="Genomic_DNA"/>
</dbReference>
<dbReference type="OrthoDB" id="1274115at2759"/>
<dbReference type="GO" id="GO:0016491">
    <property type="term" value="F:oxidoreductase activity"/>
    <property type="evidence" value="ECO:0007669"/>
    <property type="project" value="UniProtKB-KW"/>
</dbReference>
<name>A0A6A5XMU9_9PLEO</name>
<dbReference type="Proteomes" id="UP000799778">
    <property type="component" value="Unassembled WGS sequence"/>
</dbReference>
<dbReference type="AlphaFoldDB" id="A0A6A5XMU9"/>
<dbReference type="PANTHER" id="PTHR43976:SF16">
    <property type="entry name" value="SHORT-CHAIN DEHYDROGENASE_REDUCTASE FAMILY PROTEIN"/>
    <property type="match status" value="1"/>
</dbReference>
<evidence type="ECO:0000313" key="5">
    <source>
        <dbReference type="Proteomes" id="UP000799778"/>
    </source>
</evidence>
<evidence type="ECO:0000256" key="2">
    <source>
        <dbReference type="ARBA" id="ARBA00023002"/>
    </source>
</evidence>
<gene>
    <name evidence="4" type="ORF">BU24DRAFT_483984</name>
</gene>
<organism evidence="4 5">
    <name type="scientific">Aaosphaeria arxii CBS 175.79</name>
    <dbReference type="NCBI Taxonomy" id="1450172"/>
    <lineage>
        <taxon>Eukaryota</taxon>
        <taxon>Fungi</taxon>
        <taxon>Dikarya</taxon>
        <taxon>Ascomycota</taxon>
        <taxon>Pezizomycotina</taxon>
        <taxon>Dothideomycetes</taxon>
        <taxon>Pleosporomycetidae</taxon>
        <taxon>Pleosporales</taxon>
        <taxon>Pleosporales incertae sedis</taxon>
        <taxon>Aaosphaeria</taxon>
    </lineage>
</organism>
<keyword evidence="2" id="KW-0560">Oxidoreductase</keyword>
<evidence type="ECO:0000256" key="1">
    <source>
        <dbReference type="ARBA" id="ARBA00006484"/>
    </source>
</evidence>
<dbReference type="InterPro" id="IPR036291">
    <property type="entry name" value="NAD(P)-bd_dom_sf"/>
</dbReference>
<dbReference type="InterPro" id="IPR051911">
    <property type="entry name" value="SDR_oxidoreductase"/>
</dbReference>
<dbReference type="Pfam" id="PF00106">
    <property type="entry name" value="adh_short"/>
    <property type="match status" value="1"/>
</dbReference>
<dbReference type="GeneID" id="54290706"/>
<dbReference type="PRINTS" id="PR00081">
    <property type="entry name" value="GDHRDH"/>
</dbReference>